<dbReference type="STRING" id="652787.SAMN05216490_1895"/>
<reference evidence="2 3" key="1">
    <citation type="submission" date="2016-10" db="EMBL/GenBank/DDBJ databases">
        <authorList>
            <person name="de Groot N.N."/>
        </authorList>
    </citation>
    <scope>NUCLEOTIDE SEQUENCE [LARGE SCALE GENOMIC DNA]</scope>
    <source>
        <strain evidence="2 3">MP1X4</strain>
    </source>
</reference>
<dbReference type="Proteomes" id="UP000199679">
    <property type="component" value="Chromosome I"/>
</dbReference>
<accession>A0A1H1VE91</accession>
<feature type="chain" id="PRO_5009263167" description="Glycosyl hydrolase catalytic core" evidence="1">
    <location>
        <begin position="20"/>
        <end position="379"/>
    </location>
</feature>
<keyword evidence="3" id="KW-1185">Reference proteome</keyword>
<evidence type="ECO:0008006" key="4">
    <source>
        <dbReference type="Google" id="ProtNLM"/>
    </source>
</evidence>
<keyword evidence="1" id="KW-0732">Signal</keyword>
<feature type="signal peptide" evidence="1">
    <location>
        <begin position="1"/>
        <end position="19"/>
    </location>
</feature>
<name>A0A1H1VE91_MUCMA</name>
<evidence type="ECO:0000256" key="1">
    <source>
        <dbReference type="SAM" id="SignalP"/>
    </source>
</evidence>
<sequence length="379" mass="42385">MKRIYLYFFATCCFTVARAQNLTAKRSPGNTEVTIGANVVHPLNWSLAEQNATLSELRSAGVSVIRIGFFAPDADKGIAFIKRAYAQNIRVLLIIHSQYAPNAPIRPYQPKEFPGMWQGPPLSYADTELSRLYFQQLMDKLDTNGIVLAGLELENEINHPGFNAEFPLPGEGKNFSLDDLYHDPEGQQIAKGYLKYLKVLTVLKQIRDHSKLNQYTPLLSAGLSDTGPEGPWPQPKKYDAVSISATIRFLRANGLDSLVDAYGIHVYPWADGPGDKAAAVHRLRRLMQTALPECHPIGSTTGKPCWITEWGFANDATACPSDEKARSLLVQEMMDDFRPLMQEKRLLGLIYYSWTGDRVWDVYRCGALTESGKIALQPF</sequence>
<dbReference type="InterPro" id="IPR017853">
    <property type="entry name" value="GH"/>
</dbReference>
<organism evidence="2 3">
    <name type="scientific">Mucilaginibacter mallensis</name>
    <dbReference type="NCBI Taxonomy" id="652787"/>
    <lineage>
        <taxon>Bacteria</taxon>
        <taxon>Pseudomonadati</taxon>
        <taxon>Bacteroidota</taxon>
        <taxon>Sphingobacteriia</taxon>
        <taxon>Sphingobacteriales</taxon>
        <taxon>Sphingobacteriaceae</taxon>
        <taxon>Mucilaginibacter</taxon>
    </lineage>
</organism>
<evidence type="ECO:0000313" key="2">
    <source>
        <dbReference type="EMBL" id="SDS82751.1"/>
    </source>
</evidence>
<proteinExistence type="predicted"/>
<dbReference type="AlphaFoldDB" id="A0A1H1VE91"/>
<dbReference type="SUPFAM" id="SSF51445">
    <property type="entry name" value="(Trans)glycosidases"/>
    <property type="match status" value="1"/>
</dbReference>
<gene>
    <name evidence="2" type="ORF">SAMN05216490_1895</name>
</gene>
<dbReference type="EMBL" id="LT629740">
    <property type="protein sequence ID" value="SDS82751.1"/>
    <property type="molecule type" value="Genomic_DNA"/>
</dbReference>
<evidence type="ECO:0000313" key="3">
    <source>
        <dbReference type="Proteomes" id="UP000199679"/>
    </source>
</evidence>
<protein>
    <recommendedName>
        <fullName evidence="4">Glycosyl hydrolase catalytic core</fullName>
    </recommendedName>
</protein>
<dbReference type="Gene3D" id="3.20.20.80">
    <property type="entry name" value="Glycosidases"/>
    <property type="match status" value="1"/>
</dbReference>